<dbReference type="RefSeq" id="WP_140010136.1">
    <property type="nucleotide sequence ID" value="NZ_JBHMDG010000021.1"/>
</dbReference>
<keyword evidence="2" id="KW-1185">Reference proteome</keyword>
<reference evidence="1 2" key="1">
    <citation type="submission" date="2024-09" db="EMBL/GenBank/DDBJ databases">
        <authorList>
            <person name="Sun Q."/>
            <person name="Mori K."/>
        </authorList>
    </citation>
    <scope>NUCLEOTIDE SEQUENCE [LARGE SCALE GENOMIC DNA]</scope>
    <source>
        <strain evidence="1 2">JCM 9626</strain>
    </source>
</reference>
<dbReference type="Proteomes" id="UP001589750">
    <property type="component" value="Unassembled WGS sequence"/>
</dbReference>
<sequence>MGLLDSILGRTKPKQANLDALFQVPSAAITLQAALGLVPTGDGSVCYRAAAGPAFADAQSGVLELLDAATDAPQVRVSTDGFGFTWLEVDHPPYDPQEGDLGGLCTDLHAVNTTLEGAGFGPALLCSLVPFADSSGRGVGLVYLYKQGTFYPFAPAAGGGQRREELLEIQVRDLLRTELPVEDDPARRLAIWGAPGLT</sequence>
<accession>A0ABV5KF40</accession>
<name>A0ABV5KF40_9ACTN</name>
<comment type="caution">
    <text evidence="1">The sequence shown here is derived from an EMBL/GenBank/DDBJ whole genome shotgun (WGS) entry which is preliminary data.</text>
</comment>
<dbReference type="Pfam" id="PF22742">
    <property type="entry name" value="PspAB"/>
    <property type="match status" value="1"/>
</dbReference>
<evidence type="ECO:0000313" key="2">
    <source>
        <dbReference type="Proteomes" id="UP001589750"/>
    </source>
</evidence>
<protein>
    <submittedName>
        <fullName evidence="1">Uncharacterized protein</fullName>
    </submittedName>
</protein>
<gene>
    <name evidence="1" type="ORF">ACFFRI_15570</name>
</gene>
<evidence type="ECO:0000313" key="1">
    <source>
        <dbReference type="EMBL" id="MFB9314475.1"/>
    </source>
</evidence>
<organism evidence="1 2">
    <name type="scientific">Nocardioides plantarum</name>
    <dbReference type="NCBI Taxonomy" id="29299"/>
    <lineage>
        <taxon>Bacteria</taxon>
        <taxon>Bacillati</taxon>
        <taxon>Actinomycetota</taxon>
        <taxon>Actinomycetes</taxon>
        <taxon>Propionibacteriales</taxon>
        <taxon>Nocardioidaceae</taxon>
        <taxon>Nocardioides</taxon>
    </lineage>
</organism>
<proteinExistence type="predicted"/>
<dbReference type="InterPro" id="IPR054383">
    <property type="entry name" value="PspAB-like"/>
</dbReference>
<dbReference type="EMBL" id="JBHMDG010000021">
    <property type="protein sequence ID" value="MFB9314475.1"/>
    <property type="molecule type" value="Genomic_DNA"/>
</dbReference>